<feature type="region of interest" description="Disordered" evidence="1">
    <location>
        <begin position="261"/>
        <end position="300"/>
    </location>
</feature>
<dbReference type="Gramene" id="Bra039517.1">
    <property type="protein sequence ID" value="Bra039517.1-P"/>
    <property type="gene ID" value="Bra039517"/>
</dbReference>
<dbReference type="AlphaFoldDB" id="M4FEJ6"/>
<accession>M4FEJ6</accession>
<feature type="region of interest" description="Disordered" evidence="1">
    <location>
        <begin position="130"/>
        <end position="179"/>
    </location>
</feature>
<dbReference type="PANTHER" id="PTHR38522:SF6">
    <property type="entry name" value="(RAPE) HYPOTHETICAL PROTEIN"/>
    <property type="match status" value="1"/>
</dbReference>
<reference evidence="2" key="3">
    <citation type="submission" date="2023-03" db="UniProtKB">
        <authorList>
            <consortium name="EnsemblPlants"/>
        </authorList>
    </citation>
    <scope>IDENTIFICATION</scope>
    <source>
        <strain evidence="2">cv. Chiifu-401-42</strain>
    </source>
</reference>
<feature type="compositionally biased region" description="Basic and acidic residues" evidence="1">
    <location>
        <begin position="268"/>
        <end position="300"/>
    </location>
</feature>
<dbReference type="InParanoid" id="M4FEJ6"/>
<dbReference type="EnsemblPlants" id="Bra039517.1">
    <property type="protein sequence ID" value="Bra039517.1-P"/>
    <property type="gene ID" value="Bra039517"/>
</dbReference>
<sequence length="363" mass="39128">MNSEDRNPLSVNHNGKPLNLSIKDAAVIMHLHTSTPATSCAWIRRTAVTVDSDCLGLCGTMQGLSTITAFSRSLIPHPQTMDAEKPLLTDVPVMEISLEAGTNPEVDVLATPTIAGVMINLLRHIHPGRASQSDLSERPTEVTPSLGDQPERPARATSSSHSHFDAVRQEETGREGPPGATMLGFPGSKAACEPSSTGSGPVTFIFEKVCLFLPAVEKSREVKIVEEVVKTDESFKDEGTPSSEKEIEIVEEKKEEVKPTFVPVPAAAEEKKPAVEEEKKAVVEEKKPSTEEEKKPAVEEKKLVVEEEKKPAVEEKKPMEEVKKEVVAPVQVAETPSTKVTEAPVVVTPAKAPETTAAATQKA</sequence>
<organism evidence="2 3">
    <name type="scientific">Brassica campestris</name>
    <name type="common">Field mustard</name>
    <dbReference type="NCBI Taxonomy" id="3711"/>
    <lineage>
        <taxon>Eukaryota</taxon>
        <taxon>Viridiplantae</taxon>
        <taxon>Streptophyta</taxon>
        <taxon>Embryophyta</taxon>
        <taxon>Tracheophyta</taxon>
        <taxon>Spermatophyta</taxon>
        <taxon>Magnoliopsida</taxon>
        <taxon>eudicotyledons</taxon>
        <taxon>Gunneridae</taxon>
        <taxon>Pentapetalae</taxon>
        <taxon>rosids</taxon>
        <taxon>malvids</taxon>
        <taxon>Brassicales</taxon>
        <taxon>Brassicaceae</taxon>
        <taxon>Brassiceae</taxon>
        <taxon>Brassica</taxon>
    </lineage>
</organism>
<dbReference type="Pfam" id="PF05558">
    <property type="entry name" value="DREPP"/>
    <property type="match status" value="1"/>
</dbReference>
<dbReference type="GO" id="GO:0005886">
    <property type="term" value="C:plasma membrane"/>
    <property type="evidence" value="ECO:0007669"/>
    <property type="project" value="InterPro"/>
</dbReference>
<dbReference type="InterPro" id="IPR008469">
    <property type="entry name" value="DREPP"/>
</dbReference>
<feature type="compositionally biased region" description="Basic and acidic residues" evidence="1">
    <location>
        <begin position="162"/>
        <end position="174"/>
    </location>
</feature>
<dbReference type="HOGENOM" id="CLU_763682_0_0_1"/>
<reference evidence="3" key="1">
    <citation type="journal article" date="2011" name="Nat. Genet.">
        <title>The genome of the mesopolyploid crop species Brassica rapa.</title>
        <authorList>
            <consortium name="Brassica rapa Genome Sequencing Project Consortium"/>
            <person name="Wang X."/>
            <person name="Wang H."/>
            <person name="Wang J."/>
            <person name="Sun R."/>
            <person name="Wu J."/>
            <person name="Liu S."/>
            <person name="Bai Y."/>
            <person name="Mun J.H."/>
            <person name="Bancroft I."/>
            <person name="Cheng F."/>
            <person name="Huang S."/>
            <person name="Li X."/>
            <person name="Hua W."/>
            <person name="Wang J."/>
            <person name="Wang X."/>
            <person name="Freeling M."/>
            <person name="Pires J.C."/>
            <person name="Paterson A.H."/>
            <person name="Chalhoub B."/>
            <person name="Wang B."/>
            <person name="Hayward A."/>
            <person name="Sharpe A.G."/>
            <person name="Park B.S."/>
            <person name="Weisshaar B."/>
            <person name="Liu B."/>
            <person name="Li B."/>
            <person name="Liu B."/>
            <person name="Tong C."/>
            <person name="Song C."/>
            <person name="Duran C."/>
            <person name="Peng C."/>
            <person name="Geng C."/>
            <person name="Koh C."/>
            <person name="Lin C."/>
            <person name="Edwards D."/>
            <person name="Mu D."/>
            <person name="Shen D."/>
            <person name="Soumpourou E."/>
            <person name="Li F."/>
            <person name="Fraser F."/>
            <person name="Conant G."/>
            <person name="Lassalle G."/>
            <person name="King G.J."/>
            <person name="Bonnema G."/>
            <person name="Tang H."/>
            <person name="Wang H."/>
            <person name="Belcram H."/>
            <person name="Zhou H."/>
            <person name="Hirakawa H."/>
            <person name="Abe H."/>
            <person name="Guo H."/>
            <person name="Wang H."/>
            <person name="Jin H."/>
            <person name="Parkin I.A."/>
            <person name="Batley J."/>
            <person name="Kim J.S."/>
            <person name="Just J."/>
            <person name="Li J."/>
            <person name="Xu J."/>
            <person name="Deng J."/>
            <person name="Kim J.A."/>
            <person name="Li J."/>
            <person name="Yu J."/>
            <person name="Meng J."/>
            <person name="Wang J."/>
            <person name="Min J."/>
            <person name="Poulain J."/>
            <person name="Wang J."/>
            <person name="Hatakeyama K."/>
            <person name="Wu K."/>
            <person name="Wang L."/>
            <person name="Fang L."/>
            <person name="Trick M."/>
            <person name="Links M.G."/>
            <person name="Zhao M."/>
            <person name="Jin M."/>
            <person name="Ramchiary N."/>
            <person name="Drou N."/>
            <person name="Berkman P.J."/>
            <person name="Cai Q."/>
            <person name="Huang Q."/>
            <person name="Li R."/>
            <person name="Tabata S."/>
            <person name="Cheng S."/>
            <person name="Zhang S."/>
            <person name="Zhang S."/>
            <person name="Huang S."/>
            <person name="Sato S."/>
            <person name="Sun S."/>
            <person name="Kwon S.J."/>
            <person name="Choi S.R."/>
            <person name="Lee T.H."/>
            <person name="Fan W."/>
            <person name="Zhao X."/>
            <person name="Tan X."/>
            <person name="Xu X."/>
            <person name="Wang Y."/>
            <person name="Qiu Y."/>
            <person name="Yin Y."/>
            <person name="Li Y."/>
            <person name="Du Y."/>
            <person name="Liao Y."/>
            <person name="Lim Y."/>
            <person name="Narusaka Y."/>
            <person name="Wang Y."/>
            <person name="Wang Z."/>
            <person name="Li Z."/>
            <person name="Wang Z."/>
            <person name="Xiong Z."/>
            <person name="Zhang Z."/>
        </authorList>
    </citation>
    <scope>NUCLEOTIDE SEQUENCE [LARGE SCALE GENOMIC DNA]</scope>
    <source>
        <strain evidence="3">cv. Chiifu-401-42</strain>
    </source>
</reference>
<dbReference type="PANTHER" id="PTHR38522">
    <property type="entry name" value="PLASMA MEMBRANE-ASSOCIATED CATION-BINDING PROTEIN 1"/>
    <property type="match status" value="1"/>
</dbReference>
<proteinExistence type="predicted"/>
<name>M4FEJ6_BRACM</name>
<evidence type="ECO:0000256" key="1">
    <source>
        <dbReference type="SAM" id="MobiDB-lite"/>
    </source>
</evidence>
<evidence type="ECO:0000313" key="2">
    <source>
        <dbReference type="EnsemblPlants" id="Bra039517.1-P"/>
    </source>
</evidence>
<reference evidence="3" key="2">
    <citation type="journal article" date="2018" name="Hortic Res">
        <title>Improved Brassica rapa reference genome by single-molecule sequencing and chromosome conformation capture technologies.</title>
        <authorList>
            <person name="Zhang L."/>
            <person name="Cai X."/>
            <person name="Wu J."/>
            <person name="Liu M."/>
            <person name="Grob S."/>
            <person name="Cheng F."/>
            <person name="Liang J."/>
            <person name="Cai C."/>
            <person name="Liu Z."/>
            <person name="Liu B."/>
            <person name="Wang F."/>
            <person name="Li S."/>
            <person name="Liu F."/>
            <person name="Li X."/>
            <person name="Cheng L."/>
            <person name="Yang W."/>
            <person name="Li M.H."/>
            <person name="Grossniklaus U."/>
            <person name="Zheng H."/>
            <person name="Wang X."/>
        </authorList>
    </citation>
    <scope>NUCLEOTIDE SEQUENCE [LARGE SCALE GENOMIC DNA]</scope>
    <source>
        <strain evidence="3">cv. Chiifu-401-42</strain>
    </source>
</reference>
<protein>
    <submittedName>
        <fullName evidence="2">Uncharacterized protein</fullName>
    </submittedName>
</protein>
<dbReference type="Proteomes" id="UP000011750">
    <property type="component" value="Unassembled WGS sequence"/>
</dbReference>
<keyword evidence="3" id="KW-1185">Reference proteome</keyword>
<evidence type="ECO:0000313" key="3">
    <source>
        <dbReference type="Proteomes" id="UP000011750"/>
    </source>
</evidence>